<dbReference type="InterPro" id="IPR041459">
    <property type="entry name" value="MPTase-PolyVal"/>
</dbReference>
<feature type="domain" description="N-terminal" evidence="2">
    <location>
        <begin position="20"/>
        <end position="163"/>
    </location>
</feature>
<evidence type="ECO:0000313" key="4">
    <source>
        <dbReference type="EMBL" id="MDU0241749.1"/>
    </source>
</evidence>
<evidence type="ECO:0000256" key="1">
    <source>
        <dbReference type="SAM" id="MobiDB-lite"/>
    </source>
</evidence>
<dbReference type="EMBL" id="JAWDET010000006">
    <property type="protein sequence ID" value="MDU0241749.1"/>
    <property type="molecule type" value="Genomic_DNA"/>
</dbReference>
<name>A0AAE4I8M7_PHOVU</name>
<evidence type="ECO:0000259" key="2">
    <source>
        <dbReference type="Pfam" id="PF08401"/>
    </source>
</evidence>
<sequence>MAKYQYKNNGPSAEDRALDVFADLMIKKIESVSSNWQKPWFTKNALQWPKNLSDREYNGMNALILMFQQENKGWNSNRFATFERISSLNFDDNRKPLVDKEGNKLPFVTVTKGEKSTPVMFTSFTVVHKETHDKIKYDDYKNLPDDEKLNYSVYPKLQVYNVFNIDQTNIKEARPELYAKFNQEYEEVQHNNEKETMEIPAVDTMIKNDLYVCPIKPTQQDRAYYDSNKDTIVVPLKEQFKNGEAFYGTLFHEMSHASGAQNRLNRFASGDHFGSPSYAREELVAELTAALLSTRYGMEKNLKDDSARYLKSWLSNLKQDPSYIKTTLFDVKRSANYISTRVESIDNRLKRDGVNADFSDIREQNKKDSALFIANENKIIDKPKQEEKEEENINTSEKIEENAQETEHQRFRR</sequence>
<dbReference type="Pfam" id="PF08401">
    <property type="entry name" value="ArdcN"/>
    <property type="match status" value="1"/>
</dbReference>
<dbReference type="GO" id="GO:0003697">
    <property type="term" value="F:single-stranded DNA binding"/>
    <property type="evidence" value="ECO:0007669"/>
    <property type="project" value="InterPro"/>
</dbReference>
<dbReference type="Proteomes" id="UP001181239">
    <property type="component" value="Unassembled WGS sequence"/>
</dbReference>
<reference evidence="4" key="1">
    <citation type="submission" date="2023-10" db="EMBL/GenBank/DDBJ databases">
        <title>Genome of Potential pathogenic bacteria in Crohn's disease.</title>
        <authorList>
            <person name="Rodriguez-Palacios A."/>
        </authorList>
    </citation>
    <scope>NUCLEOTIDE SEQUENCE</scope>
    <source>
        <strain evidence="4">CavFT-hAR11</strain>
    </source>
</reference>
<dbReference type="AlphaFoldDB" id="A0AAE4I8M7"/>
<feature type="region of interest" description="Disordered" evidence="1">
    <location>
        <begin position="380"/>
        <end position="413"/>
    </location>
</feature>
<organism evidence="4 5">
    <name type="scientific">Phocaeicola vulgatus</name>
    <name type="common">Bacteroides vulgatus</name>
    <dbReference type="NCBI Taxonomy" id="821"/>
    <lineage>
        <taxon>Bacteria</taxon>
        <taxon>Pseudomonadati</taxon>
        <taxon>Bacteroidota</taxon>
        <taxon>Bacteroidia</taxon>
        <taxon>Bacteroidales</taxon>
        <taxon>Bacteroidaceae</taxon>
        <taxon>Phocaeicola</taxon>
    </lineage>
</organism>
<evidence type="ECO:0000313" key="5">
    <source>
        <dbReference type="Proteomes" id="UP001181239"/>
    </source>
</evidence>
<feature type="domain" description="Polyvalent protein metallopeptidase" evidence="3">
    <location>
        <begin position="218"/>
        <end position="324"/>
    </location>
</feature>
<feature type="compositionally biased region" description="Basic and acidic residues" evidence="1">
    <location>
        <begin position="397"/>
        <end position="413"/>
    </location>
</feature>
<gene>
    <name evidence="4" type="ORF">RVH43_14215</name>
</gene>
<comment type="caution">
    <text evidence="4">The sequence shown here is derived from an EMBL/GenBank/DDBJ whole genome shotgun (WGS) entry which is preliminary data.</text>
</comment>
<protein>
    <submittedName>
        <fullName evidence="4">Zincin-like metallopeptidase domain-containing protein</fullName>
    </submittedName>
</protein>
<proteinExistence type="predicted"/>
<evidence type="ECO:0000259" key="3">
    <source>
        <dbReference type="Pfam" id="PF18818"/>
    </source>
</evidence>
<dbReference type="Pfam" id="PF18818">
    <property type="entry name" value="MPTase-PolyVal"/>
    <property type="match status" value="1"/>
</dbReference>
<dbReference type="RefSeq" id="WP_315977050.1">
    <property type="nucleotide sequence ID" value="NZ_JAWDET010000006.1"/>
</dbReference>
<accession>A0AAE4I8M7</accession>
<dbReference type="InterPro" id="IPR013610">
    <property type="entry name" value="ArdC_N"/>
</dbReference>